<organism evidence="9 10">
    <name type="scientific">Cajanus cajan</name>
    <name type="common">Pigeon pea</name>
    <name type="synonym">Cajanus indicus</name>
    <dbReference type="NCBI Taxonomy" id="3821"/>
    <lineage>
        <taxon>Eukaryota</taxon>
        <taxon>Viridiplantae</taxon>
        <taxon>Streptophyta</taxon>
        <taxon>Embryophyta</taxon>
        <taxon>Tracheophyta</taxon>
        <taxon>Spermatophyta</taxon>
        <taxon>Magnoliopsida</taxon>
        <taxon>eudicotyledons</taxon>
        <taxon>Gunneridae</taxon>
        <taxon>Pentapetalae</taxon>
        <taxon>rosids</taxon>
        <taxon>fabids</taxon>
        <taxon>Fabales</taxon>
        <taxon>Fabaceae</taxon>
        <taxon>Papilionoideae</taxon>
        <taxon>50 kb inversion clade</taxon>
        <taxon>NPAAA clade</taxon>
        <taxon>indigoferoid/millettioid clade</taxon>
        <taxon>Phaseoleae</taxon>
        <taxon>Cajanus</taxon>
    </lineage>
</organism>
<evidence type="ECO:0000256" key="3">
    <source>
        <dbReference type="ARBA" id="ARBA00022964"/>
    </source>
</evidence>
<keyword evidence="2 7" id="KW-0479">Metal-binding</keyword>
<dbReference type="Proteomes" id="UP000075243">
    <property type="component" value="Chromosome 10"/>
</dbReference>
<dbReference type="InterPro" id="IPR027443">
    <property type="entry name" value="IPNS-like_sf"/>
</dbReference>
<dbReference type="Pfam" id="PF03171">
    <property type="entry name" value="2OG-FeII_Oxy"/>
    <property type="match status" value="1"/>
</dbReference>
<evidence type="ECO:0000256" key="2">
    <source>
        <dbReference type="ARBA" id="ARBA00022723"/>
    </source>
</evidence>
<dbReference type="FunFam" id="2.60.120.330:FF:000022">
    <property type="entry name" value="Probable 2-oxoglutarate-dependent dioxygenase AOP1.2"/>
    <property type="match status" value="1"/>
</dbReference>
<dbReference type="Pfam" id="PF14226">
    <property type="entry name" value="DIOX_N"/>
    <property type="match status" value="1"/>
</dbReference>
<evidence type="ECO:0000256" key="7">
    <source>
        <dbReference type="RuleBase" id="RU003682"/>
    </source>
</evidence>
<comment type="function">
    <text evidence="6">Probable 2-oxoglutarate-dependent dioxygenase that may be involved in glucosinolates biosynthesis. May play a role in the production of aliphatic glucosinolates.</text>
</comment>
<name>A0A151SYG6_CAJCA</name>
<evidence type="ECO:0000256" key="4">
    <source>
        <dbReference type="ARBA" id="ARBA00023002"/>
    </source>
</evidence>
<dbReference type="OrthoDB" id="288590at2759"/>
<evidence type="ECO:0000256" key="1">
    <source>
        <dbReference type="ARBA" id="ARBA00008056"/>
    </source>
</evidence>
<dbReference type="InterPro" id="IPR050231">
    <property type="entry name" value="Iron_ascorbate_oxido_reductase"/>
</dbReference>
<evidence type="ECO:0000256" key="6">
    <source>
        <dbReference type="ARBA" id="ARBA00057022"/>
    </source>
</evidence>
<evidence type="ECO:0000313" key="9">
    <source>
        <dbReference type="EMBL" id="KYP59859.1"/>
    </source>
</evidence>
<dbReference type="EC" id="1.14.11.12" evidence="9"/>
<evidence type="ECO:0000313" key="10">
    <source>
        <dbReference type="Proteomes" id="UP000075243"/>
    </source>
</evidence>
<dbReference type="AlphaFoldDB" id="A0A151SYG6"/>
<reference evidence="9 10" key="1">
    <citation type="journal article" date="2012" name="Nat. Biotechnol.">
        <title>Draft genome sequence of pigeonpea (Cajanus cajan), an orphan legume crop of resource-poor farmers.</title>
        <authorList>
            <person name="Varshney R.K."/>
            <person name="Chen W."/>
            <person name="Li Y."/>
            <person name="Bharti A.K."/>
            <person name="Saxena R.K."/>
            <person name="Schlueter J.A."/>
            <person name="Donoghue M.T."/>
            <person name="Azam S."/>
            <person name="Fan G."/>
            <person name="Whaley A.M."/>
            <person name="Farmer A.D."/>
            <person name="Sheridan J."/>
            <person name="Iwata A."/>
            <person name="Tuteja R."/>
            <person name="Penmetsa R.V."/>
            <person name="Wu W."/>
            <person name="Upadhyaya H.D."/>
            <person name="Yang S.P."/>
            <person name="Shah T."/>
            <person name="Saxena K.B."/>
            <person name="Michael T."/>
            <person name="McCombie W.R."/>
            <person name="Yang B."/>
            <person name="Zhang G."/>
            <person name="Yang H."/>
            <person name="Wang J."/>
            <person name="Spillane C."/>
            <person name="Cook D.R."/>
            <person name="May G.D."/>
            <person name="Xu X."/>
            <person name="Jackson S.A."/>
        </authorList>
    </citation>
    <scope>NUCLEOTIDE SEQUENCE [LARGE SCALE GENOMIC DNA]</scope>
    <source>
        <strain evidence="10">cv. Asha</strain>
    </source>
</reference>
<dbReference type="GO" id="GO:0046872">
    <property type="term" value="F:metal ion binding"/>
    <property type="evidence" value="ECO:0007669"/>
    <property type="project" value="UniProtKB-KW"/>
</dbReference>
<proteinExistence type="inferred from homology"/>
<dbReference type="OMA" id="NFMWPNG"/>
<keyword evidence="5 7" id="KW-0408">Iron</keyword>
<dbReference type="InterPro" id="IPR005123">
    <property type="entry name" value="Oxoglu/Fe-dep_dioxygenase_dom"/>
</dbReference>
<feature type="domain" description="Fe2OG dioxygenase" evidence="8">
    <location>
        <begin position="164"/>
        <end position="265"/>
    </location>
</feature>
<comment type="similarity">
    <text evidence="1 7">Belongs to the iron/ascorbate-dependent oxidoreductase family.</text>
</comment>
<keyword evidence="10" id="KW-1185">Reference proteome</keyword>
<dbReference type="SUPFAM" id="SSF51197">
    <property type="entry name" value="Clavaminate synthase-like"/>
    <property type="match status" value="1"/>
</dbReference>
<dbReference type="STRING" id="3821.A0A151SYG6"/>
<dbReference type="InterPro" id="IPR044861">
    <property type="entry name" value="IPNS-like_FE2OG_OXY"/>
</dbReference>
<keyword evidence="3" id="KW-0223">Dioxygenase</keyword>
<accession>A0A151SYG6</accession>
<sequence>MGSEGQPMLPVLDFTMEDLKPGTNSWLTTCRRVRQAFEEYGCFVAVYDKASVGLQNGVFGSMKELFDLPAETKQRNIYEGMPLKGYVGQRPQIPLHESMGIDEGTTLEGIQNFIQKMWPNGNDQFCKYIFEYAKLAEDLDRMVARMIFESYGVLKHYDTYIGSTSYLLRLLAHKAPEQVEQQLGFVAHTDKSFTTILHQNQVNGLMVETRDGHWIDVDFSSPTSFVVMAGDALMAWSNDRIKSPNHKVLMKGNEIRYSLGLFAFYKGIMQVPEELIDEEHPLQYKPFDHLGLLNFTYSANMKAYCGV</sequence>
<dbReference type="InterPro" id="IPR026992">
    <property type="entry name" value="DIOX_N"/>
</dbReference>
<dbReference type="PROSITE" id="PS51471">
    <property type="entry name" value="FE2OG_OXY"/>
    <property type="match status" value="1"/>
</dbReference>
<evidence type="ECO:0000259" key="8">
    <source>
        <dbReference type="PROSITE" id="PS51471"/>
    </source>
</evidence>
<dbReference type="PANTHER" id="PTHR47990">
    <property type="entry name" value="2-OXOGLUTARATE (2OG) AND FE(II)-DEPENDENT OXYGENASE SUPERFAMILY PROTEIN-RELATED"/>
    <property type="match status" value="1"/>
</dbReference>
<dbReference type="GO" id="GO:0051213">
    <property type="term" value="F:dioxygenase activity"/>
    <property type="evidence" value="ECO:0007669"/>
    <property type="project" value="UniProtKB-KW"/>
</dbReference>
<protein>
    <submittedName>
        <fullName evidence="9">Gibberellin 20 oxidase 1</fullName>
        <ecNumber evidence="9">1.14.11.12</ecNumber>
    </submittedName>
</protein>
<keyword evidence="4 7" id="KW-0560">Oxidoreductase</keyword>
<dbReference type="Gene3D" id="2.60.120.330">
    <property type="entry name" value="B-lactam Antibiotic, Isopenicillin N Synthase, Chain"/>
    <property type="match status" value="1"/>
</dbReference>
<dbReference type="EMBL" id="CM003612">
    <property type="protein sequence ID" value="KYP59859.1"/>
    <property type="molecule type" value="Genomic_DNA"/>
</dbReference>
<gene>
    <name evidence="9" type="ORF">KK1_015300</name>
</gene>
<evidence type="ECO:0000256" key="5">
    <source>
        <dbReference type="ARBA" id="ARBA00023004"/>
    </source>
</evidence>
<dbReference type="Gramene" id="C.cajan_14866.t">
    <property type="protein sequence ID" value="C.cajan_14866.t"/>
    <property type="gene ID" value="C.cajan_14866"/>
</dbReference>